<sequence>MNTSGDDKTAASNWLVHQWIVAGIVSASARFIPIPFVDDAVRSQCRRFVVSRTLSSHQPAIPIDRLKPYYSDGEGCLQGCLGMALKAPIKLLLFPIRKIASVLTSIHSVPIEVLRLVLLGRTLDRYLSAGRLSGDPLQSAQMRRAFEGAFARMDFRVVRAGMADALSSVRGWKTAATGLAKKLAGRRSVESEELESPPEVEQGAQEIQVFLDRPDTLALFAEFDRRFDELMSAESR</sequence>
<dbReference type="RefSeq" id="WP_146406715.1">
    <property type="nucleotide sequence ID" value="NZ_SJPU01000001.1"/>
</dbReference>
<name>A0A5C6C7F0_9BACT</name>
<comment type="caution">
    <text evidence="1">The sequence shown here is derived from an EMBL/GenBank/DDBJ whole genome shotgun (WGS) entry which is preliminary data.</text>
</comment>
<dbReference type="OrthoDB" id="258352at2"/>
<evidence type="ECO:0000313" key="2">
    <source>
        <dbReference type="Proteomes" id="UP000319908"/>
    </source>
</evidence>
<dbReference type="Proteomes" id="UP000319908">
    <property type="component" value="Unassembled WGS sequence"/>
</dbReference>
<dbReference type="AlphaFoldDB" id="A0A5C6C7F0"/>
<accession>A0A5C6C7F0</accession>
<reference evidence="1 2" key="1">
    <citation type="journal article" date="2020" name="Antonie Van Leeuwenhoek">
        <title>Rhodopirellula heiligendammensis sp. nov., Rhodopirellula pilleata sp. nov., and Rhodopirellula solitaria sp. nov. isolated from natural or artificial marine surfaces in Northern Germany and California, USA, and emended description of the genus Rhodopirellula.</title>
        <authorList>
            <person name="Kallscheuer N."/>
            <person name="Wiegand S."/>
            <person name="Jogler M."/>
            <person name="Boedeker C."/>
            <person name="Peeters S.H."/>
            <person name="Rast P."/>
            <person name="Heuer A."/>
            <person name="Jetten M.S.M."/>
            <person name="Rohde M."/>
            <person name="Jogler C."/>
        </authorList>
    </citation>
    <scope>NUCLEOTIDE SEQUENCE [LARGE SCALE GENOMIC DNA]</scope>
    <source>
        <strain evidence="1 2">Poly21</strain>
    </source>
</reference>
<proteinExistence type="predicted"/>
<dbReference type="EMBL" id="SJPU01000001">
    <property type="protein sequence ID" value="TWU20025.1"/>
    <property type="molecule type" value="Genomic_DNA"/>
</dbReference>
<evidence type="ECO:0000313" key="1">
    <source>
        <dbReference type="EMBL" id="TWU20025.1"/>
    </source>
</evidence>
<gene>
    <name evidence="1" type="ORF">Poly21_22050</name>
</gene>
<keyword evidence="2" id="KW-1185">Reference proteome</keyword>
<organism evidence="1 2">
    <name type="scientific">Allorhodopirellula heiligendammensis</name>
    <dbReference type="NCBI Taxonomy" id="2714739"/>
    <lineage>
        <taxon>Bacteria</taxon>
        <taxon>Pseudomonadati</taxon>
        <taxon>Planctomycetota</taxon>
        <taxon>Planctomycetia</taxon>
        <taxon>Pirellulales</taxon>
        <taxon>Pirellulaceae</taxon>
        <taxon>Allorhodopirellula</taxon>
    </lineage>
</organism>
<protein>
    <submittedName>
        <fullName evidence="1">Uncharacterized protein</fullName>
    </submittedName>
</protein>